<dbReference type="AlphaFoldDB" id="A0A9P4YSS5"/>
<name>A0A9P4YSS5_9HYPO</name>
<evidence type="ECO:0000313" key="2">
    <source>
        <dbReference type="EMBL" id="KAF4121857.1"/>
    </source>
</evidence>
<dbReference type="RefSeq" id="XP_035320509.1">
    <property type="nucleotide sequence ID" value="XM_035463678.1"/>
</dbReference>
<feature type="compositionally biased region" description="Polar residues" evidence="1">
    <location>
        <begin position="1"/>
        <end position="14"/>
    </location>
</feature>
<proteinExistence type="predicted"/>
<organism evidence="2 3">
    <name type="scientific">Geosmithia morbida</name>
    <dbReference type="NCBI Taxonomy" id="1094350"/>
    <lineage>
        <taxon>Eukaryota</taxon>
        <taxon>Fungi</taxon>
        <taxon>Dikarya</taxon>
        <taxon>Ascomycota</taxon>
        <taxon>Pezizomycotina</taxon>
        <taxon>Sordariomycetes</taxon>
        <taxon>Hypocreomycetidae</taxon>
        <taxon>Hypocreales</taxon>
        <taxon>Bionectriaceae</taxon>
        <taxon>Geosmithia</taxon>
    </lineage>
</organism>
<evidence type="ECO:0008006" key="4">
    <source>
        <dbReference type="Google" id="ProtNLM"/>
    </source>
</evidence>
<comment type="caution">
    <text evidence="2">The sequence shown here is derived from an EMBL/GenBank/DDBJ whole genome shotgun (WGS) entry which is preliminary data.</text>
</comment>
<accession>A0A9P4YSS5</accession>
<feature type="compositionally biased region" description="Basic residues" evidence="1">
    <location>
        <begin position="60"/>
        <end position="69"/>
    </location>
</feature>
<feature type="region of interest" description="Disordered" evidence="1">
    <location>
        <begin position="1"/>
        <end position="119"/>
    </location>
</feature>
<protein>
    <recommendedName>
        <fullName evidence="4">Ribosome biogenesis protein ALB1</fullName>
    </recommendedName>
</protein>
<feature type="compositionally biased region" description="Acidic residues" evidence="1">
    <location>
        <begin position="108"/>
        <end position="119"/>
    </location>
</feature>
<dbReference type="EMBL" id="JAANYQ010000011">
    <property type="protein sequence ID" value="KAF4121857.1"/>
    <property type="molecule type" value="Genomic_DNA"/>
</dbReference>
<sequence>MPSVANPNKPSSNRLAARSSKAKKIQRQRVEAAQHKISKQDVARGARPGLLPSSGPNRKLSAKKARKMEKKMGYALKRRMEAEGIVSMQEDAPEPETEEKKKKTTTTTEEEEENDVDIQ</sequence>
<dbReference type="GeneID" id="55967927"/>
<dbReference type="OrthoDB" id="5422107at2759"/>
<dbReference type="Proteomes" id="UP000749293">
    <property type="component" value="Unassembled WGS sequence"/>
</dbReference>
<evidence type="ECO:0000313" key="3">
    <source>
        <dbReference type="Proteomes" id="UP000749293"/>
    </source>
</evidence>
<reference evidence="2" key="1">
    <citation type="submission" date="2020-03" db="EMBL/GenBank/DDBJ databases">
        <title>Site-based positive gene gene selection in Geosmithia morbida across the United States reveals a broad range of putative effectors and factors for local host and environmental adapation.</title>
        <authorList>
            <person name="Onufrak A."/>
            <person name="Murdoch R.W."/>
            <person name="Gazis R."/>
            <person name="Huff M."/>
            <person name="Staton M."/>
            <person name="Klingeman W."/>
            <person name="Hadziabdic D."/>
        </authorList>
    </citation>
    <scope>NUCLEOTIDE SEQUENCE</scope>
    <source>
        <strain evidence="2">1262</strain>
    </source>
</reference>
<feature type="compositionally biased region" description="Basic and acidic residues" evidence="1">
    <location>
        <begin position="28"/>
        <end position="44"/>
    </location>
</feature>
<gene>
    <name evidence="2" type="ORF">GMORB2_1697</name>
</gene>
<keyword evidence="3" id="KW-1185">Reference proteome</keyword>
<evidence type="ECO:0000256" key="1">
    <source>
        <dbReference type="SAM" id="MobiDB-lite"/>
    </source>
</evidence>